<evidence type="ECO:0000256" key="1">
    <source>
        <dbReference type="SAM" id="Phobius"/>
    </source>
</evidence>
<feature type="transmembrane region" description="Helical" evidence="1">
    <location>
        <begin position="70"/>
        <end position="91"/>
    </location>
</feature>
<organism evidence="2 3">
    <name type="scientific">Clostridium homopropionicum DSM 5847</name>
    <dbReference type="NCBI Taxonomy" id="1121318"/>
    <lineage>
        <taxon>Bacteria</taxon>
        <taxon>Bacillati</taxon>
        <taxon>Bacillota</taxon>
        <taxon>Clostridia</taxon>
        <taxon>Eubacteriales</taxon>
        <taxon>Clostridiaceae</taxon>
        <taxon>Clostridium</taxon>
    </lineage>
</organism>
<evidence type="ECO:0000313" key="3">
    <source>
        <dbReference type="Proteomes" id="UP000037043"/>
    </source>
</evidence>
<reference evidence="3" key="1">
    <citation type="submission" date="2015-08" db="EMBL/GenBank/DDBJ databases">
        <title>Genome sequence of the strict anaerobe Clostridium homopropionicum LuHBu1 (DSM 5847T).</title>
        <authorList>
            <person name="Poehlein A."/>
            <person name="Beck M."/>
            <person name="Schiel-Bengelsdorf B."/>
            <person name="Bengelsdorf F.R."/>
            <person name="Daniel R."/>
            <person name="Duerre P."/>
        </authorList>
    </citation>
    <scope>NUCLEOTIDE SEQUENCE [LARGE SCALE GENOMIC DNA]</scope>
    <source>
        <strain evidence="3">DSM 5847</strain>
    </source>
</reference>
<feature type="transmembrane region" description="Helical" evidence="1">
    <location>
        <begin position="41"/>
        <end position="58"/>
    </location>
</feature>
<accession>A0A0L6ZCZ1</accession>
<protein>
    <submittedName>
        <fullName evidence="2">Uncharacterized protein</fullName>
    </submittedName>
</protein>
<proteinExistence type="predicted"/>
<dbReference type="PATRIC" id="fig|1121318.3.peg.815"/>
<keyword evidence="3" id="KW-1185">Reference proteome</keyword>
<sequence length="335" mass="39672">MNRVKNKSQISTSFAIFSISLLSIIDLILLILILIYPKYQFASLGIHIFLYAFFKVLTNTYLKEYEGVPNYIFLFMFGLGGIIVSIIYFSLDYFLRDSMILDDYERYINYEELMSKRLSIDYEKEVKTISLLDQMKLMDVETKKQLILNFNSDKSSNKLKFLKIGLNDKDIEVQHYSAVMLNMLENELSEAINQLRRDYNTTREINLLFKMAIVYKEYIDSELLTGKVLEAFNSEYIEVLNKICEAKKETPEIIDELVKAYLRSKNFTRAEEINEKVLETWPTSLEANLNKLRIAYERKEFFKLQDLIDNIPINTEEIPNRYTNLIEYWTRREGE</sequence>
<name>A0A0L6ZCZ1_9CLOT</name>
<dbReference type="Gene3D" id="1.25.40.10">
    <property type="entry name" value="Tetratricopeptide repeat domain"/>
    <property type="match status" value="1"/>
</dbReference>
<keyword evidence="1" id="KW-0812">Transmembrane</keyword>
<dbReference type="RefSeq" id="WP_052220400.1">
    <property type="nucleotide sequence ID" value="NZ_LHUR01000012.1"/>
</dbReference>
<keyword evidence="1" id="KW-0472">Membrane</keyword>
<comment type="caution">
    <text evidence="2">The sequence shown here is derived from an EMBL/GenBank/DDBJ whole genome shotgun (WGS) entry which is preliminary data.</text>
</comment>
<feature type="transmembrane region" description="Helical" evidence="1">
    <location>
        <begin position="12"/>
        <end position="35"/>
    </location>
</feature>
<dbReference type="STRING" id="36844.SAMN04488501_103192"/>
<keyword evidence="1" id="KW-1133">Transmembrane helix</keyword>
<dbReference type="SUPFAM" id="SSF48452">
    <property type="entry name" value="TPR-like"/>
    <property type="match status" value="1"/>
</dbReference>
<evidence type="ECO:0000313" key="2">
    <source>
        <dbReference type="EMBL" id="KOA20668.1"/>
    </source>
</evidence>
<dbReference type="Proteomes" id="UP000037043">
    <property type="component" value="Unassembled WGS sequence"/>
</dbReference>
<gene>
    <name evidence="2" type="ORF">CLHOM_08100</name>
</gene>
<dbReference type="AlphaFoldDB" id="A0A0L6ZCZ1"/>
<dbReference type="InterPro" id="IPR011990">
    <property type="entry name" value="TPR-like_helical_dom_sf"/>
</dbReference>
<dbReference type="EMBL" id="LHUR01000012">
    <property type="protein sequence ID" value="KOA20668.1"/>
    <property type="molecule type" value="Genomic_DNA"/>
</dbReference>